<feature type="domain" description="ANTAR" evidence="1">
    <location>
        <begin position="117"/>
        <end position="176"/>
    </location>
</feature>
<evidence type="ECO:0000313" key="2">
    <source>
        <dbReference type="EMBL" id="SES26656.1"/>
    </source>
</evidence>
<dbReference type="Pfam" id="PF08447">
    <property type="entry name" value="PAS_3"/>
    <property type="match status" value="1"/>
</dbReference>
<organism evidence="2 3">
    <name type="scientific">Pedococcus cremeus</name>
    <dbReference type="NCBI Taxonomy" id="587636"/>
    <lineage>
        <taxon>Bacteria</taxon>
        <taxon>Bacillati</taxon>
        <taxon>Actinomycetota</taxon>
        <taxon>Actinomycetes</taxon>
        <taxon>Micrococcales</taxon>
        <taxon>Intrasporangiaceae</taxon>
        <taxon>Pedococcus</taxon>
    </lineage>
</organism>
<dbReference type="GO" id="GO:0003723">
    <property type="term" value="F:RNA binding"/>
    <property type="evidence" value="ECO:0007669"/>
    <property type="project" value="InterPro"/>
</dbReference>
<gene>
    <name evidence="2" type="ORF">SAMN05216199_2652</name>
</gene>
<dbReference type="EMBL" id="FOHB01000004">
    <property type="protein sequence ID" value="SES26656.1"/>
    <property type="molecule type" value="Genomic_DNA"/>
</dbReference>
<dbReference type="SMART" id="SM01012">
    <property type="entry name" value="ANTAR"/>
    <property type="match status" value="1"/>
</dbReference>
<dbReference type="Pfam" id="PF03861">
    <property type="entry name" value="ANTAR"/>
    <property type="match status" value="1"/>
</dbReference>
<evidence type="ECO:0000313" key="3">
    <source>
        <dbReference type="Proteomes" id="UP000199019"/>
    </source>
</evidence>
<dbReference type="InterPro" id="IPR036388">
    <property type="entry name" value="WH-like_DNA-bd_sf"/>
</dbReference>
<dbReference type="AlphaFoldDB" id="A0A1H9VY36"/>
<proteinExistence type="predicted"/>
<dbReference type="InterPro" id="IPR013655">
    <property type="entry name" value="PAS_fold_3"/>
</dbReference>
<name>A0A1H9VY36_9MICO</name>
<evidence type="ECO:0000259" key="1">
    <source>
        <dbReference type="SMART" id="SM01012"/>
    </source>
</evidence>
<dbReference type="RefSeq" id="WP_091758829.1">
    <property type="nucleotide sequence ID" value="NZ_FOHB01000004.1"/>
</dbReference>
<protein>
    <submittedName>
        <fullName evidence="2">PAS fold-containing protein</fullName>
    </submittedName>
</protein>
<keyword evidence="3" id="KW-1185">Reference proteome</keyword>
<sequence length="213" mass="22300">MTDGASIIPLHAVTTYEYDALQDCWSWSSPIPVLQYATDGSPLTTEQLLAFVHPDDREPTLRQFLGLLQDRTPYSCLYRLVDSAGVAHPVVNVGTPVVEGDEVTVLRGFVVDLTAPLGAHARSAVAAMLPVGAVVDQATGALMLAFGVDAEIAYRLLTGYATRAGVPVHGLAADIVDGLASVPVTGPEVAEALIDLLESSVARAPLAEDVTPA</sequence>
<dbReference type="InterPro" id="IPR035965">
    <property type="entry name" value="PAS-like_dom_sf"/>
</dbReference>
<dbReference type="InterPro" id="IPR005561">
    <property type="entry name" value="ANTAR"/>
</dbReference>
<dbReference type="Gene3D" id="3.30.450.20">
    <property type="entry name" value="PAS domain"/>
    <property type="match status" value="1"/>
</dbReference>
<dbReference type="OrthoDB" id="4864877at2"/>
<dbReference type="Proteomes" id="UP000199019">
    <property type="component" value="Unassembled WGS sequence"/>
</dbReference>
<accession>A0A1H9VY36</accession>
<dbReference type="Gene3D" id="1.10.10.10">
    <property type="entry name" value="Winged helix-like DNA-binding domain superfamily/Winged helix DNA-binding domain"/>
    <property type="match status" value="1"/>
</dbReference>
<dbReference type="SUPFAM" id="SSF55785">
    <property type="entry name" value="PYP-like sensor domain (PAS domain)"/>
    <property type="match status" value="1"/>
</dbReference>
<reference evidence="3" key="1">
    <citation type="submission" date="2016-10" db="EMBL/GenBank/DDBJ databases">
        <authorList>
            <person name="Varghese N."/>
            <person name="Submissions S."/>
        </authorList>
    </citation>
    <scope>NUCLEOTIDE SEQUENCE [LARGE SCALE GENOMIC DNA]</scope>
    <source>
        <strain evidence="3">CGMCC 1.6963</strain>
    </source>
</reference>
<dbReference type="STRING" id="587636.SAMN05216199_2652"/>